<accession>A0AC60PJ12</accession>
<sequence length="154" mass="17419">MTRLTAFAAACEQYLRSTKKKKRRAIRTQLRSRKTLGEYAATVRQMYQDPTAGTSSSPSVSQEPTLYRDLKVSRRRTLVPMDKFGITWATSNRARSTSATTPGTKASDPVYTVSSRFNGLWRPQRLDVSNLKRDGRGGAPYRVYGYDRQMILNG</sequence>
<reference evidence="1 2" key="1">
    <citation type="journal article" date="2020" name="Cell">
        <title>Large-Scale Comparative Analyses of Tick Genomes Elucidate Their Genetic Diversity and Vector Capacities.</title>
        <authorList>
            <consortium name="Tick Genome and Microbiome Consortium (TIGMIC)"/>
            <person name="Jia N."/>
            <person name="Wang J."/>
            <person name="Shi W."/>
            <person name="Du L."/>
            <person name="Sun Y."/>
            <person name="Zhan W."/>
            <person name="Jiang J.F."/>
            <person name="Wang Q."/>
            <person name="Zhang B."/>
            <person name="Ji P."/>
            <person name="Bell-Sakyi L."/>
            <person name="Cui X.M."/>
            <person name="Yuan T.T."/>
            <person name="Jiang B.G."/>
            <person name="Yang W.F."/>
            <person name="Lam T.T."/>
            <person name="Chang Q.C."/>
            <person name="Ding S.J."/>
            <person name="Wang X.J."/>
            <person name="Zhu J.G."/>
            <person name="Ruan X.D."/>
            <person name="Zhao L."/>
            <person name="Wei J.T."/>
            <person name="Ye R.Z."/>
            <person name="Que T.C."/>
            <person name="Du C.H."/>
            <person name="Zhou Y.H."/>
            <person name="Cheng J.X."/>
            <person name="Dai P.F."/>
            <person name="Guo W.B."/>
            <person name="Han X.H."/>
            <person name="Huang E.J."/>
            <person name="Li L.F."/>
            <person name="Wei W."/>
            <person name="Gao Y.C."/>
            <person name="Liu J.Z."/>
            <person name="Shao H.Z."/>
            <person name="Wang X."/>
            <person name="Wang C.C."/>
            <person name="Yang T.C."/>
            <person name="Huo Q.B."/>
            <person name="Li W."/>
            <person name="Chen H.Y."/>
            <person name="Chen S.E."/>
            <person name="Zhou L.G."/>
            <person name="Ni X.B."/>
            <person name="Tian J.H."/>
            <person name="Sheng Y."/>
            <person name="Liu T."/>
            <person name="Pan Y.S."/>
            <person name="Xia L.Y."/>
            <person name="Li J."/>
            <person name="Zhao F."/>
            <person name="Cao W.C."/>
        </authorList>
    </citation>
    <scope>NUCLEOTIDE SEQUENCE [LARGE SCALE GENOMIC DNA]</scope>
    <source>
        <strain evidence="1">Iper-2018</strain>
    </source>
</reference>
<gene>
    <name evidence="1" type="ORF">HPB47_003279</name>
</gene>
<organism evidence="1 2">
    <name type="scientific">Ixodes persulcatus</name>
    <name type="common">Taiga tick</name>
    <dbReference type="NCBI Taxonomy" id="34615"/>
    <lineage>
        <taxon>Eukaryota</taxon>
        <taxon>Metazoa</taxon>
        <taxon>Ecdysozoa</taxon>
        <taxon>Arthropoda</taxon>
        <taxon>Chelicerata</taxon>
        <taxon>Arachnida</taxon>
        <taxon>Acari</taxon>
        <taxon>Parasitiformes</taxon>
        <taxon>Ixodida</taxon>
        <taxon>Ixodoidea</taxon>
        <taxon>Ixodidae</taxon>
        <taxon>Ixodinae</taxon>
        <taxon>Ixodes</taxon>
    </lineage>
</organism>
<dbReference type="Proteomes" id="UP000805193">
    <property type="component" value="Unassembled WGS sequence"/>
</dbReference>
<keyword evidence="2" id="KW-1185">Reference proteome</keyword>
<name>A0AC60PJ12_IXOPE</name>
<proteinExistence type="predicted"/>
<dbReference type="EMBL" id="JABSTQ010010472">
    <property type="protein sequence ID" value="KAG0420811.1"/>
    <property type="molecule type" value="Genomic_DNA"/>
</dbReference>
<comment type="caution">
    <text evidence="1">The sequence shown here is derived from an EMBL/GenBank/DDBJ whole genome shotgun (WGS) entry which is preliminary data.</text>
</comment>
<evidence type="ECO:0000313" key="2">
    <source>
        <dbReference type="Proteomes" id="UP000805193"/>
    </source>
</evidence>
<feature type="non-terminal residue" evidence="1">
    <location>
        <position position="154"/>
    </location>
</feature>
<evidence type="ECO:0000313" key="1">
    <source>
        <dbReference type="EMBL" id="KAG0420811.1"/>
    </source>
</evidence>
<protein>
    <submittedName>
        <fullName evidence="1">Uncharacterized protein</fullName>
    </submittedName>
</protein>